<keyword evidence="4" id="KW-1185">Reference proteome</keyword>
<dbReference type="AlphaFoldDB" id="A0A9W8US72"/>
<reference evidence="3" key="1">
    <citation type="submission" date="2022-09" db="EMBL/GenBank/DDBJ databases">
        <title>Fusarium specimens isolated from Avocado Roots.</title>
        <authorList>
            <person name="Stajich J."/>
            <person name="Roper C."/>
            <person name="Heimlech-Rivalta G."/>
        </authorList>
    </citation>
    <scope>NUCLEOTIDE SEQUENCE</scope>
    <source>
        <strain evidence="3">A02</strain>
    </source>
</reference>
<dbReference type="Pfam" id="PF22803">
    <property type="entry name" value="GBD_Y3"/>
    <property type="match status" value="1"/>
</dbReference>
<keyword evidence="1" id="KW-0732">Signal</keyword>
<comment type="caution">
    <text evidence="3">The sequence shown here is derived from an EMBL/GenBank/DDBJ whole genome shotgun (WGS) entry which is preliminary data.</text>
</comment>
<evidence type="ECO:0000313" key="4">
    <source>
        <dbReference type="Proteomes" id="UP001152087"/>
    </source>
</evidence>
<feature type="chain" id="PRO_5040990273" description="Glycan binding protein Y3-like domain-containing protein" evidence="1">
    <location>
        <begin position="20"/>
        <end position="123"/>
    </location>
</feature>
<feature type="signal peptide" evidence="1">
    <location>
        <begin position="1"/>
        <end position="19"/>
    </location>
</feature>
<dbReference type="Proteomes" id="UP001152087">
    <property type="component" value="Unassembled WGS sequence"/>
</dbReference>
<name>A0A9W8US72_9HYPO</name>
<protein>
    <recommendedName>
        <fullName evidence="2">Glycan binding protein Y3-like domain-containing protein</fullName>
    </recommendedName>
</protein>
<proteinExistence type="predicted"/>
<evidence type="ECO:0000313" key="3">
    <source>
        <dbReference type="EMBL" id="KAJ4176858.1"/>
    </source>
</evidence>
<organism evidence="3 4">
    <name type="scientific">Fusarium falciforme</name>
    <dbReference type="NCBI Taxonomy" id="195108"/>
    <lineage>
        <taxon>Eukaryota</taxon>
        <taxon>Fungi</taxon>
        <taxon>Dikarya</taxon>
        <taxon>Ascomycota</taxon>
        <taxon>Pezizomycotina</taxon>
        <taxon>Sordariomycetes</taxon>
        <taxon>Hypocreomycetidae</taxon>
        <taxon>Hypocreales</taxon>
        <taxon>Nectriaceae</taxon>
        <taxon>Fusarium</taxon>
        <taxon>Fusarium solani species complex</taxon>
    </lineage>
</organism>
<dbReference type="InterPro" id="IPR054443">
    <property type="entry name" value="Y3-like_dom"/>
</dbReference>
<gene>
    <name evidence="3" type="ORF">NW755_014192</name>
</gene>
<feature type="domain" description="Glycan binding protein Y3-like" evidence="2">
    <location>
        <begin position="42"/>
        <end position="123"/>
    </location>
</feature>
<dbReference type="EMBL" id="JAOQAV010000146">
    <property type="protein sequence ID" value="KAJ4176858.1"/>
    <property type="molecule type" value="Genomic_DNA"/>
</dbReference>
<evidence type="ECO:0000259" key="2">
    <source>
        <dbReference type="Pfam" id="PF22803"/>
    </source>
</evidence>
<evidence type="ECO:0000256" key="1">
    <source>
        <dbReference type="SAM" id="SignalP"/>
    </source>
</evidence>
<sequence>MHFSTIIFSFLPIAAVSNAACHNSGATWGGNIPQVQNILRNEVCRSDRLAGSFSASQKKTRCVQIGNGLHVDFEVKRVAKSAATLTNGDCYFYLNTEVEGCSKGGRRTYDNWEFSADPNSGPC</sequence>
<accession>A0A9W8US72</accession>